<dbReference type="OrthoDB" id="9806008at2"/>
<evidence type="ECO:0000259" key="5">
    <source>
        <dbReference type="SMART" id="SM00563"/>
    </source>
</evidence>
<name>A0A518D8W1_9BACT</name>
<dbReference type="GO" id="GO:0006654">
    <property type="term" value="P:phosphatidic acid biosynthetic process"/>
    <property type="evidence" value="ECO:0007669"/>
    <property type="project" value="TreeGrafter"/>
</dbReference>
<dbReference type="KEGG" id="pnd:Pla175_12510"/>
<comment type="pathway">
    <text evidence="1">Lipid metabolism.</text>
</comment>
<dbReference type="SUPFAM" id="SSF69593">
    <property type="entry name" value="Glycerol-3-phosphate (1)-acyltransferase"/>
    <property type="match status" value="1"/>
</dbReference>
<dbReference type="GO" id="GO:0003841">
    <property type="term" value="F:1-acylglycerol-3-phosphate O-acyltransferase activity"/>
    <property type="evidence" value="ECO:0007669"/>
    <property type="project" value="TreeGrafter"/>
</dbReference>
<dbReference type="PANTHER" id="PTHR10434">
    <property type="entry name" value="1-ACYL-SN-GLYCEROL-3-PHOSPHATE ACYLTRANSFERASE"/>
    <property type="match status" value="1"/>
</dbReference>
<protein>
    <submittedName>
        <fullName evidence="6">Acyltransferase</fullName>
    </submittedName>
</protein>
<evidence type="ECO:0000256" key="2">
    <source>
        <dbReference type="ARBA" id="ARBA00022679"/>
    </source>
</evidence>
<keyword evidence="2 6" id="KW-0808">Transferase</keyword>
<keyword evidence="3 6" id="KW-0012">Acyltransferase</keyword>
<dbReference type="SMART" id="SM00563">
    <property type="entry name" value="PlsC"/>
    <property type="match status" value="1"/>
</dbReference>
<evidence type="ECO:0000256" key="4">
    <source>
        <dbReference type="SAM" id="MobiDB-lite"/>
    </source>
</evidence>
<proteinExistence type="predicted"/>
<dbReference type="EMBL" id="CP036291">
    <property type="protein sequence ID" value="QDU87884.1"/>
    <property type="molecule type" value="Genomic_DNA"/>
</dbReference>
<accession>A0A518D8W1</accession>
<evidence type="ECO:0000256" key="3">
    <source>
        <dbReference type="ARBA" id="ARBA00023315"/>
    </source>
</evidence>
<dbReference type="PANTHER" id="PTHR10434:SF40">
    <property type="entry name" value="1-ACYL-SN-GLYCEROL-3-PHOSPHATE ACYLTRANSFERASE"/>
    <property type="match status" value="1"/>
</dbReference>
<dbReference type="Proteomes" id="UP000317429">
    <property type="component" value="Chromosome"/>
</dbReference>
<gene>
    <name evidence="6" type="ORF">Pla175_12510</name>
</gene>
<sequence>MLAAPPGVSLIGATRPLSAAAMQEIVLEEPYKFVPPIESDWWCWLVRFRLKGYLRNVFKVTSTECRHADRLKASLDAGHSIVLAPNHCRLSDPMVLGVLSQQVGTELFAMASWHLFKESAYQTFLIRRMGAFSIYREGNDRQSVNTAIDMLEHGRRPLIIFPEGAVSRHNDLMMEVMDGPAFIARQAAKRREKAGKPGVVIHPVAIRYSFDGDAERAVLPDVEAFEHRFSWQPQRHLGIVERIGRIGAALIGLKEVEYFGAVREGNPHTRAEKLIVEVLGDLESKWRVTDKGGSVVARVKALRSVILPGMIEKKVTEEERQARWRDLAACYYVQQIAHYPRGYIRAGDALPERIIETVERMEEDFTDHANYHGPMHCTMMVGEAIEVDTKRNRDAEGDPAMAETRRSIQTMLDQMVAERRAKLGLPERKGKTPHESELM</sequence>
<evidence type="ECO:0000313" key="7">
    <source>
        <dbReference type="Proteomes" id="UP000317429"/>
    </source>
</evidence>
<evidence type="ECO:0000313" key="6">
    <source>
        <dbReference type="EMBL" id="QDU87884.1"/>
    </source>
</evidence>
<dbReference type="InterPro" id="IPR002123">
    <property type="entry name" value="Plipid/glycerol_acylTrfase"/>
</dbReference>
<dbReference type="Pfam" id="PF01553">
    <property type="entry name" value="Acyltransferase"/>
    <property type="match status" value="1"/>
</dbReference>
<organism evidence="6 7">
    <name type="scientific">Pirellulimonas nuda</name>
    <dbReference type="NCBI Taxonomy" id="2528009"/>
    <lineage>
        <taxon>Bacteria</taxon>
        <taxon>Pseudomonadati</taxon>
        <taxon>Planctomycetota</taxon>
        <taxon>Planctomycetia</taxon>
        <taxon>Pirellulales</taxon>
        <taxon>Lacipirellulaceae</taxon>
        <taxon>Pirellulimonas</taxon>
    </lineage>
</organism>
<reference evidence="6 7" key="1">
    <citation type="submission" date="2019-02" db="EMBL/GenBank/DDBJ databases">
        <title>Deep-cultivation of Planctomycetes and their phenomic and genomic characterization uncovers novel biology.</title>
        <authorList>
            <person name="Wiegand S."/>
            <person name="Jogler M."/>
            <person name="Boedeker C."/>
            <person name="Pinto D."/>
            <person name="Vollmers J."/>
            <person name="Rivas-Marin E."/>
            <person name="Kohn T."/>
            <person name="Peeters S.H."/>
            <person name="Heuer A."/>
            <person name="Rast P."/>
            <person name="Oberbeckmann S."/>
            <person name="Bunk B."/>
            <person name="Jeske O."/>
            <person name="Meyerdierks A."/>
            <person name="Storesund J.E."/>
            <person name="Kallscheuer N."/>
            <person name="Luecker S."/>
            <person name="Lage O.M."/>
            <person name="Pohl T."/>
            <person name="Merkel B.J."/>
            <person name="Hornburger P."/>
            <person name="Mueller R.-W."/>
            <person name="Bruemmer F."/>
            <person name="Labrenz M."/>
            <person name="Spormann A.M."/>
            <person name="Op den Camp H."/>
            <person name="Overmann J."/>
            <person name="Amann R."/>
            <person name="Jetten M.S.M."/>
            <person name="Mascher T."/>
            <person name="Medema M.H."/>
            <person name="Devos D.P."/>
            <person name="Kaster A.-K."/>
            <person name="Ovreas L."/>
            <person name="Rohde M."/>
            <person name="Galperin M.Y."/>
            <person name="Jogler C."/>
        </authorList>
    </citation>
    <scope>NUCLEOTIDE SEQUENCE [LARGE SCALE GENOMIC DNA]</scope>
    <source>
        <strain evidence="6 7">Pla175</strain>
    </source>
</reference>
<evidence type="ECO:0000256" key="1">
    <source>
        <dbReference type="ARBA" id="ARBA00005189"/>
    </source>
</evidence>
<keyword evidence="7" id="KW-1185">Reference proteome</keyword>
<dbReference type="AlphaFoldDB" id="A0A518D8W1"/>
<feature type="domain" description="Phospholipid/glycerol acyltransferase" evidence="5">
    <location>
        <begin position="81"/>
        <end position="209"/>
    </location>
</feature>
<feature type="region of interest" description="Disordered" evidence="4">
    <location>
        <begin position="420"/>
        <end position="439"/>
    </location>
</feature>